<dbReference type="NCBIfam" id="TIGR03026">
    <property type="entry name" value="NDP-sugDHase"/>
    <property type="match status" value="1"/>
</dbReference>
<dbReference type="InterPro" id="IPR028359">
    <property type="entry name" value="UDP_ManNAc/GlcNAc_DH"/>
</dbReference>
<protein>
    <submittedName>
        <fullName evidence="6">Nucleotide sugar dehydrogenase</fullName>
    </submittedName>
</protein>
<dbReference type="InterPro" id="IPR036220">
    <property type="entry name" value="UDP-Glc/GDP-Man_DH_C_sf"/>
</dbReference>
<evidence type="ECO:0000259" key="5">
    <source>
        <dbReference type="SMART" id="SM00984"/>
    </source>
</evidence>
<dbReference type="PIRSF" id="PIRSF500136">
    <property type="entry name" value="UDP_ManNAc_DH"/>
    <property type="match status" value="1"/>
</dbReference>
<evidence type="ECO:0000256" key="2">
    <source>
        <dbReference type="ARBA" id="ARBA00023002"/>
    </source>
</evidence>
<dbReference type="SUPFAM" id="SSF52413">
    <property type="entry name" value="UDP-glucose/GDP-mannose dehydrogenase C-terminal domain"/>
    <property type="match status" value="1"/>
</dbReference>
<evidence type="ECO:0000256" key="4">
    <source>
        <dbReference type="PIRNR" id="PIRNR000124"/>
    </source>
</evidence>
<organism evidence="6 7">
    <name type="scientific">Pontibacter cellulosilyticus</name>
    <dbReference type="NCBI Taxonomy" id="1720253"/>
    <lineage>
        <taxon>Bacteria</taxon>
        <taxon>Pseudomonadati</taxon>
        <taxon>Bacteroidota</taxon>
        <taxon>Cytophagia</taxon>
        <taxon>Cytophagales</taxon>
        <taxon>Hymenobacteraceae</taxon>
        <taxon>Pontibacter</taxon>
    </lineage>
</organism>
<feature type="domain" description="UDP-glucose/GDP-mannose dehydrogenase C-terminal" evidence="5">
    <location>
        <begin position="334"/>
        <end position="432"/>
    </location>
</feature>
<dbReference type="InterPro" id="IPR014027">
    <property type="entry name" value="UDP-Glc/GDP-Man_DH_C"/>
</dbReference>
<keyword evidence="2" id="KW-0560">Oxidoreductase</keyword>
<comment type="caution">
    <text evidence="6">The sequence shown here is derived from an EMBL/GenBank/DDBJ whole genome shotgun (WGS) entry which is preliminary data.</text>
</comment>
<dbReference type="InterPro" id="IPR017476">
    <property type="entry name" value="UDP-Glc/GDP-Man"/>
</dbReference>
<dbReference type="RefSeq" id="WP_187067343.1">
    <property type="nucleotide sequence ID" value="NZ_JACRVF010000002.1"/>
</dbReference>
<dbReference type="SMART" id="SM00984">
    <property type="entry name" value="UDPG_MGDP_dh_C"/>
    <property type="match status" value="1"/>
</dbReference>
<dbReference type="Pfam" id="PF03721">
    <property type="entry name" value="UDPG_MGDP_dh_N"/>
    <property type="match status" value="1"/>
</dbReference>
<dbReference type="GO" id="GO:0016616">
    <property type="term" value="F:oxidoreductase activity, acting on the CH-OH group of donors, NAD or NADP as acceptor"/>
    <property type="evidence" value="ECO:0007669"/>
    <property type="project" value="InterPro"/>
</dbReference>
<dbReference type="SUPFAM" id="SSF51735">
    <property type="entry name" value="NAD(P)-binding Rossmann-fold domains"/>
    <property type="match status" value="1"/>
</dbReference>
<dbReference type="PIRSF" id="PIRSF000124">
    <property type="entry name" value="UDPglc_GDPman_dh"/>
    <property type="match status" value="1"/>
</dbReference>
<comment type="similarity">
    <text evidence="1 4">Belongs to the UDP-glucose/GDP-mannose dehydrogenase family.</text>
</comment>
<dbReference type="InterPro" id="IPR036291">
    <property type="entry name" value="NAD(P)-bd_dom_sf"/>
</dbReference>
<dbReference type="GO" id="GO:0000271">
    <property type="term" value="P:polysaccharide biosynthetic process"/>
    <property type="evidence" value="ECO:0007669"/>
    <property type="project" value="InterPro"/>
</dbReference>
<dbReference type="InterPro" id="IPR014026">
    <property type="entry name" value="UDP-Glc/GDP-Man_DH_dimer"/>
</dbReference>
<dbReference type="SUPFAM" id="SSF48179">
    <property type="entry name" value="6-phosphogluconate dehydrogenase C-terminal domain-like"/>
    <property type="match status" value="1"/>
</dbReference>
<evidence type="ECO:0000256" key="1">
    <source>
        <dbReference type="ARBA" id="ARBA00006601"/>
    </source>
</evidence>
<dbReference type="PANTHER" id="PTHR43491:SF2">
    <property type="entry name" value="UDP-N-ACETYL-D-MANNOSAMINE DEHYDROGENASE"/>
    <property type="match status" value="1"/>
</dbReference>
<dbReference type="AlphaFoldDB" id="A0A923N706"/>
<dbReference type="PANTHER" id="PTHR43491">
    <property type="entry name" value="UDP-N-ACETYL-D-MANNOSAMINE DEHYDROGENASE"/>
    <property type="match status" value="1"/>
</dbReference>
<evidence type="ECO:0000256" key="3">
    <source>
        <dbReference type="ARBA" id="ARBA00023027"/>
    </source>
</evidence>
<dbReference type="GO" id="GO:0016628">
    <property type="term" value="F:oxidoreductase activity, acting on the CH-CH group of donors, NAD or NADP as acceptor"/>
    <property type="evidence" value="ECO:0007669"/>
    <property type="project" value="InterPro"/>
</dbReference>
<reference evidence="6" key="1">
    <citation type="submission" date="2020-08" db="EMBL/GenBank/DDBJ databases">
        <title>Pontibacter sp. SD6 16S ribosomal RNA gene Genome sequencing and assembly.</title>
        <authorList>
            <person name="Kang M."/>
        </authorList>
    </citation>
    <scope>NUCLEOTIDE SEQUENCE</scope>
    <source>
        <strain evidence="6">SD6</strain>
    </source>
</reference>
<dbReference type="EMBL" id="JACRVF010000002">
    <property type="protein sequence ID" value="MBC5993349.1"/>
    <property type="molecule type" value="Genomic_DNA"/>
</dbReference>
<gene>
    <name evidence="6" type="ORF">H8S84_10925</name>
</gene>
<dbReference type="InterPro" id="IPR001732">
    <property type="entry name" value="UDP-Glc/GDP-Man_DH_N"/>
</dbReference>
<keyword evidence="7" id="KW-1185">Reference proteome</keyword>
<dbReference type="Gene3D" id="3.40.50.720">
    <property type="entry name" value="NAD(P)-binding Rossmann-like Domain"/>
    <property type="match status" value="2"/>
</dbReference>
<evidence type="ECO:0000313" key="6">
    <source>
        <dbReference type="EMBL" id="MBC5993349.1"/>
    </source>
</evidence>
<dbReference type="GO" id="GO:0051287">
    <property type="term" value="F:NAD binding"/>
    <property type="evidence" value="ECO:0007669"/>
    <property type="project" value="InterPro"/>
</dbReference>
<evidence type="ECO:0000313" key="7">
    <source>
        <dbReference type="Proteomes" id="UP000603640"/>
    </source>
</evidence>
<dbReference type="Proteomes" id="UP000603640">
    <property type="component" value="Unassembled WGS sequence"/>
</dbReference>
<dbReference type="Pfam" id="PF03720">
    <property type="entry name" value="UDPG_MGDP_dh_C"/>
    <property type="match status" value="1"/>
</dbReference>
<sequence>MNNNDNSTIIGNAKIAIIGLGYVGLPLAIEFGKKYDVVGFDINEERVSELNKRKDRTQEANLEAMTAAMALKKSKENSIGLHFSSKKEDLKNYNTFIVTVPTPIDQFKAPDLRPLIKASEMLGSVLKIGDIVIYESTVYPGCTEEDCIPVLEKLSGLKFNKDFFAGYSPERINPGDKINTLTKIKKVTSGSTPEIASRVDDLYRSIITAGTHKAPSIKVAEAAKAIENAQRDINISFVNELALIFDRIGIDTNDVIEAAGTKWNFLKYRPGLVGGHCIGVDPYYLAHKAEALGYHPQVILSGRRVNDNMGPFVANKVIKLMIEKDHKIKGSKALIMGITFKENCPDVRNTRVVDIYHELKQFGLKVDIFDPWADTAEVKYEYGVEVLNRLDETIVYDAIIVAVAHNEFLSFDYQKFKRNNAVIFDTKACLDRSLVDARL</sequence>
<accession>A0A923N706</accession>
<proteinExistence type="inferred from homology"/>
<dbReference type="Pfam" id="PF00984">
    <property type="entry name" value="UDPG_MGDP_dh"/>
    <property type="match status" value="1"/>
</dbReference>
<dbReference type="InterPro" id="IPR008927">
    <property type="entry name" value="6-PGluconate_DH-like_C_sf"/>
</dbReference>
<keyword evidence="3" id="KW-0520">NAD</keyword>
<name>A0A923N706_9BACT</name>